<keyword evidence="2" id="KW-0378">Hydrolase</keyword>
<organism evidence="5 6">
    <name type="scientific">Microdochium trichocladiopsis</name>
    <dbReference type="NCBI Taxonomy" id="1682393"/>
    <lineage>
        <taxon>Eukaryota</taxon>
        <taxon>Fungi</taxon>
        <taxon>Dikarya</taxon>
        <taxon>Ascomycota</taxon>
        <taxon>Pezizomycotina</taxon>
        <taxon>Sordariomycetes</taxon>
        <taxon>Xylariomycetidae</taxon>
        <taxon>Xylariales</taxon>
        <taxon>Microdochiaceae</taxon>
        <taxon>Microdochium</taxon>
    </lineage>
</organism>
<evidence type="ECO:0000256" key="2">
    <source>
        <dbReference type="ARBA" id="ARBA00022801"/>
    </source>
</evidence>
<dbReference type="InterPro" id="IPR051601">
    <property type="entry name" value="Serine_prot/Carboxylest_S33"/>
</dbReference>
<dbReference type="Pfam" id="PF08386">
    <property type="entry name" value="Abhydrolase_4"/>
    <property type="match status" value="1"/>
</dbReference>
<evidence type="ECO:0000313" key="5">
    <source>
        <dbReference type="EMBL" id="KAH7029909.1"/>
    </source>
</evidence>
<dbReference type="InterPro" id="IPR000073">
    <property type="entry name" value="AB_hydrolase_1"/>
</dbReference>
<dbReference type="SUPFAM" id="SSF53474">
    <property type="entry name" value="alpha/beta-Hydrolases"/>
    <property type="match status" value="1"/>
</dbReference>
<gene>
    <name evidence="5" type="ORF">B0I36DRAFT_412392</name>
</gene>
<dbReference type="InterPro" id="IPR013595">
    <property type="entry name" value="Pept_S33_TAP-like_C"/>
</dbReference>
<accession>A0A9P8Y3L2</accession>
<dbReference type="Gene3D" id="3.40.50.1820">
    <property type="entry name" value="alpha/beta hydrolase"/>
    <property type="match status" value="1"/>
</dbReference>
<protein>
    <submittedName>
        <fullName evidence="5">TAP-like protein-domain-containing protein</fullName>
    </submittedName>
</protein>
<sequence>MHIHKLDQHRPATGRWPRSLLVAALLSIGLLATYANPAKWLRASPEVINHSSLEDELEKPWDWASVSPSEDIEWHACYGGEFDCARLDVPLDWIDPSKEQRVVLAVLRYQAKTSVNYQGPIVVNPGGPGGSGVSFLKGHAKELQAIVGDNHDIISFDPRGIGASVPRIDCWGSTKERHDWELLDESVIDAYPGLLYEAYVRAQAFSEQCERYMNTSTPDLLRHVSTASHARDMLEISDRAGFPRLKYWGFSYGTILGGTFAAMFPDRVERLVSDGNVDYHDWFSLEQLNFIEDSDKIMEKFFTACAQVGLEKCPFALDSPDAIRTRYLGLLNRLRKSPVVIPAFANGTTPAMPELVTYAQFQLLIRSTIYKPLHGFPALARAMVALEQGDGLPFYNMANKQAPTLDFCALNNTSPLTPVTDDETSSWDAFPAIMCADGEPFTDTPDEFAAYVDALVAQSKYAGPSNVHFRLACAGRAVRPKYRAAGPWHDIKTHFPILFIGNVADNVTPLQSARNNSGKFPGSALLVQNSYGHCSLAAPSTCTAKVVRAYFQNGTLPEAGTECDQDYDFFQDPPANVLAEDQDAAALARAVAELSRNVDLQL</sequence>
<proteinExistence type="inferred from homology"/>
<evidence type="ECO:0000313" key="6">
    <source>
        <dbReference type="Proteomes" id="UP000756346"/>
    </source>
</evidence>
<keyword evidence="6" id="KW-1185">Reference proteome</keyword>
<dbReference type="PANTHER" id="PTHR43248:SF25">
    <property type="entry name" value="AB HYDROLASE-1 DOMAIN-CONTAINING PROTEIN-RELATED"/>
    <property type="match status" value="1"/>
</dbReference>
<dbReference type="GO" id="GO:0016787">
    <property type="term" value="F:hydrolase activity"/>
    <property type="evidence" value="ECO:0007669"/>
    <property type="project" value="UniProtKB-KW"/>
</dbReference>
<dbReference type="GeneID" id="70191512"/>
<evidence type="ECO:0000259" key="3">
    <source>
        <dbReference type="Pfam" id="PF00561"/>
    </source>
</evidence>
<dbReference type="Proteomes" id="UP000756346">
    <property type="component" value="Unassembled WGS sequence"/>
</dbReference>
<comment type="caution">
    <text evidence="5">The sequence shown here is derived from an EMBL/GenBank/DDBJ whole genome shotgun (WGS) entry which is preliminary data.</text>
</comment>
<feature type="domain" description="AB hydrolase-1" evidence="3">
    <location>
        <begin position="120"/>
        <end position="308"/>
    </location>
</feature>
<dbReference type="AlphaFoldDB" id="A0A9P8Y3L2"/>
<name>A0A9P8Y3L2_9PEZI</name>
<feature type="domain" description="Peptidase S33 tripeptidyl aminopeptidase-like C-terminal" evidence="4">
    <location>
        <begin position="461"/>
        <end position="563"/>
    </location>
</feature>
<reference evidence="5" key="1">
    <citation type="journal article" date="2021" name="Nat. Commun.">
        <title>Genetic determinants of endophytism in the Arabidopsis root mycobiome.</title>
        <authorList>
            <person name="Mesny F."/>
            <person name="Miyauchi S."/>
            <person name="Thiergart T."/>
            <person name="Pickel B."/>
            <person name="Atanasova L."/>
            <person name="Karlsson M."/>
            <person name="Huettel B."/>
            <person name="Barry K.W."/>
            <person name="Haridas S."/>
            <person name="Chen C."/>
            <person name="Bauer D."/>
            <person name="Andreopoulos W."/>
            <person name="Pangilinan J."/>
            <person name="LaButti K."/>
            <person name="Riley R."/>
            <person name="Lipzen A."/>
            <person name="Clum A."/>
            <person name="Drula E."/>
            <person name="Henrissat B."/>
            <person name="Kohler A."/>
            <person name="Grigoriev I.V."/>
            <person name="Martin F.M."/>
            <person name="Hacquard S."/>
        </authorList>
    </citation>
    <scope>NUCLEOTIDE SEQUENCE</scope>
    <source>
        <strain evidence="5">MPI-CAGE-CH-0230</strain>
    </source>
</reference>
<dbReference type="PANTHER" id="PTHR43248">
    <property type="entry name" value="2-SUCCINYL-6-HYDROXY-2,4-CYCLOHEXADIENE-1-CARBOXYLATE SYNTHASE"/>
    <property type="match status" value="1"/>
</dbReference>
<evidence type="ECO:0000259" key="4">
    <source>
        <dbReference type="Pfam" id="PF08386"/>
    </source>
</evidence>
<evidence type="ECO:0000256" key="1">
    <source>
        <dbReference type="ARBA" id="ARBA00010088"/>
    </source>
</evidence>
<dbReference type="Pfam" id="PF00561">
    <property type="entry name" value="Abhydrolase_1"/>
    <property type="match status" value="1"/>
</dbReference>
<dbReference type="RefSeq" id="XP_046012197.1">
    <property type="nucleotide sequence ID" value="XM_046161966.1"/>
</dbReference>
<dbReference type="OrthoDB" id="425534at2759"/>
<dbReference type="EMBL" id="JAGTJQ010000006">
    <property type="protein sequence ID" value="KAH7029909.1"/>
    <property type="molecule type" value="Genomic_DNA"/>
</dbReference>
<dbReference type="InterPro" id="IPR029058">
    <property type="entry name" value="AB_hydrolase_fold"/>
</dbReference>
<comment type="similarity">
    <text evidence="1">Belongs to the peptidase S33 family.</text>
</comment>